<protein>
    <recommendedName>
        <fullName evidence="3">LRRCT domain-containing protein</fullName>
    </recommendedName>
</protein>
<dbReference type="Proteomes" id="UP001619887">
    <property type="component" value="Unassembled WGS sequence"/>
</dbReference>
<evidence type="ECO:0000313" key="5">
    <source>
        <dbReference type="Proteomes" id="UP001619887"/>
    </source>
</evidence>
<evidence type="ECO:0000259" key="3">
    <source>
        <dbReference type="SMART" id="SM00082"/>
    </source>
</evidence>
<dbReference type="SUPFAM" id="SSF52058">
    <property type="entry name" value="L domain-like"/>
    <property type="match status" value="1"/>
</dbReference>
<feature type="domain" description="LRRCT" evidence="3">
    <location>
        <begin position="35"/>
        <end position="84"/>
    </location>
</feature>
<dbReference type="InterPro" id="IPR032675">
    <property type="entry name" value="LRR_dom_sf"/>
</dbReference>
<organism evidence="4 5">
    <name type="scientific">Pagothenia borchgrevinki</name>
    <name type="common">Bald rockcod</name>
    <name type="synonym">Trematomus borchgrevinki</name>
    <dbReference type="NCBI Taxonomy" id="8213"/>
    <lineage>
        <taxon>Eukaryota</taxon>
        <taxon>Metazoa</taxon>
        <taxon>Chordata</taxon>
        <taxon>Craniata</taxon>
        <taxon>Vertebrata</taxon>
        <taxon>Euteleostomi</taxon>
        <taxon>Actinopterygii</taxon>
        <taxon>Neopterygii</taxon>
        <taxon>Teleostei</taxon>
        <taxon>Neoteleostei</taxon>
        <taxon>Acanthomorphata</taxon>
        <taxon>Eupercaria</taxon>
        <taxon>Perciformes</taxon>
        <taxon>Notothenioidei</taxon>
        <taxon>Nototheniidae</taxon>
        <taxon>Pagothenia</taxon>
    </lineage>
</organism>
<dbReference type="SMART" id="SM00082">
    <property type="entry name" value="LRRCT"/>
    <property type="match status" value="1"/>
</dbReference>
<evidence type="ECO:0000256" key="2">
    <source>
        <dbReference type="ARBA" id="ARBA00022729"/>
    </source>
</evidence>
<dbReference type="AlphaFoldDB" id="A0ABD2FXF2"/>
<dbReference type="PANTHER" id="PTHR24367:SF21">
    <property type="entry name" value="LEUCINE-RICH REPEAT LGI FAMILY MEMBER 2"/>
    <property type="match status" value="1"/>
</dbReference>
<dbReference type="PANTHER" id="PTHR24367">
    <property type="entry name" value="LEUCINE-RICH REPEAT-CONTAINING PROTEIN"/>
    <property type="match status" value="1"/>
</dbReference>
<dbReference type="Gene3D" id="3.80.10.10">
    <property type="entry name" value="Ribonuclease Inhibitor"/>
    <property type="match status" value="1"/>
</dbReference>
<reference evidence="4 5" key="2">
    <citation type="journal article" date="2024" name="G3 (Bethesda)">
        <title>The genome of the cryopelagic Antarctic bald notothen, Trematomus borchgrevinki.</title>
        <authorList>
            <person name="Rayamajhi N."/>
            <person name="Rivera-Colon A.G."/>
            <person name="Minhas B.F."/>
            <person name="Cheng C.C."/>
            <person name="Catchen J.M."/>
        </authorList>
    </citation>
    <scope>NUCLEOTIDE SEQUENCE [LARGE SCALE GENOMIC DNA]</scope>
    <source>
        <strain evidence="4">AGRC-2024</strain>
    </source>
</reference>
<dbReference type="InterPro" id="IPR051295">
    <property type="entry name" value="LGI_related"/>
</dbReference>
<keyword evidence="5" id="KW-1185">Reference proteome</keyword>
<comment type="caution">
    <text evidence="4">The sequence shown here is derived from an EMBL/GenBank/DDBJ whole genome shotgun (WGS) entry which is preliminary data.</text>
</comment>
<evidence type="ECO:0000256" key="1">
    <source>
        <dbReference type="ARBA" id="ARBA00022614"/>
    </source>
</evidence>
<keyword evidence="2" id="KW-0732">Signal</keyword>
<evidence type="ECO:0000313" key="4">
    <source>
        <dbReference type="EMBL" id="KAL3046494.1"/>
    </source>
</evidence>
<dbReference type="InterPro" id="IPR000483">
    <property type="entry name" value="Cys-rich_flank_reg_C"/>
</dbReference>
<keyword evidence="1" id="KW-0433">Leucine-rich repeat</keyword>
<name>A0ABD2FXF2_PAGBO</name>
<reference evidence="4 5" key="1">
    <citation type="journal article" date="2022" name="G3 (Bethesda)">
        <title>Evaluating Illumina-, Nanopore-, and PacBio-based genome assembly strategies with the bald notothen, Trematomus borchgrevinki.</title>
        <authorList>
            <person name="Rayamajhi N."/>
            <person name="Cheng C.C."/>
            <person name="Catchen J.M."/>
        </authorList>
    </citation>
    <scope>NUCLEOTIDE SEQUENCE [LARGE SCALE GENOMIC DNA]</scope>
    <source>
        <strain evidence="4">AGRC-2024</strain>
    </source>
</reference>
<sequence length="103" mass="11655">MAVFSRSLTNNNIKALPRDVFNDLDSLIELDLRGNAFECDCRAKWLMTWLKNTNATVSDVVCAGPEDMKDKRLNDMTSLHNECVSTDFVLHQSLAVASRELYT</sequence>
<gene>
    <name evidence="4" type="ORF">OYC64_004481</name>
</gene>
<dbReference type="EMBL" id="JBIYXZ010002085">
    <property type="protein sequence ID" value="KAL3046494.1"/>
    <property type="molecule type" value="Genomic_DNA"/>
</dbReference>
<proteinExistence type="predicted"/>
<accession>A0ABD2FXF2</accession>